<dbReference type="InterPro" id="IPR034085">
    <property type="entry name" value="TOG"/>
</dbReference>
<dbReference type="PANTHER" id="PTHR21567:SF9">
    <property type="entry name" value="CLIP-ASSOCIATING PROTEIN"/>
    <property type="match status" value="1"/>
</dbReference>
<organism evidence="3">
    <name type="scientific">Leishmania guyanensis</name>
    <dbReference type="NCBI Taxonomy" id="5670"/>
    <lineage>
        <taxon>Eukaryota</taxon>
        <taxon>Discoba</taxon>
        <taxon>Euglenozoa</taxon>
        <taxon>Kinetoplastea</taxon>
        <taxon>Metakinetoplastina</taxon>
        <taxon>Trypanosomatida</taxon>
        <taxon>Trypanosomatidae</taxon>
        <taxon>Leishmaniinae</taxon>
        <taxon>Leishmania</taxon>
        <taxon>Leishmania guyanensis species complex</taxon>
    </lineage>
</organism>
<dbReference type="Pfam" id="PF12348">
    <property type="entry name" value="CLASP_N"/>
    <property type="match status" value="1"/>
</dbReference>
<evidence type="ECO:0000256" key="1">
    <source>
        <dbReference type="SAM" id="MobiDB-lite"/>
    </source>
</evidence>
<proteinExistence type="predicted"/>
<dbReference type="SUPFAM" id="SSF48371">
    <property type="entry name" value="ARM repeat"/>
    <property type="match status" value="1"/>
</dbReference>
<feature type="domain" description="TOG" evidence="2">
    <location>
        <begin position="23"/>
        <end position="267"/>
    </location>
</feature>
<dbReference type="GO" id="GO:0005881">
    <property type="term" value="C:cytoplasmic microtubule"/>
    <property type="evidence" value="ECO:0007669"/>
    <property type="project" value="TreeGrafter"/>
</dbReference>
<dbReference type="GO" id="GO:0000226">
    <property type="term" value="P:microtubule cytoskeleton organization"/>
    <property type="evidence" value="ECO:0007669"/>
    <property type="project" value="TreeGrafter"/>
</dbReference>
<protein>
    <recommendedName>
        <fullName evidence="2">TOG domain-containing protein</fullName>
    </recommendedName>
</protein>
<dbReference type="EMBL" id="CALQ01001514">
    <property type="protein sequence ID" value="CCM18165.1"/>
    <property type="molecule type" value="Genomic_DNA"/>
</dbReference>
<dbReference type="GO" id="GO:0005819">
    <property type="term" value="C:spindle"/>
    <property type="evidence" value="ECO:0007669"/>
    <property type="project" value="UniProtKB-ARBA"/>
</dbReference>
<name>A0A1E1J5M6_LEIGU</name>
<dbReference type="PANTHER" id="PTHR21567">
    <property type="entry name" value="CLASP"/>
    <property type="match status" value="1"/>
</dbReference>
<gene>
    <name evidence="3" type="primary">LgM4147LRVhigh.32.01860.00950</name>
    <name evidence="3" type="ORF">BN36_3256530</name>
</gene>
<dbReference type="InterPro" id="IPR016024">
    <property type="entry name" value="ARM-type_fold"/>
</dbReference>
<dbReference type="Gene3D" id="1.25.10.10">
    <property type="entry name" value="Leucine-rich Repeat Variant"/>
    <property type="match status" value="3"/>
</dbReference>
<reference evidence="3" key="1">
    <citation type="submission" date="2012-08" db="EMBL/GenBank/DDBJ databases">
        <title>Comparative genomics of metastatic and non-metastatic Leishmania guyanensis provides insights into polygenic factors involved in Leishmania RNA virus infection.</title>
        <authorList>
            <person name="Smith D."/>
            <person name="Hertz-Fowler C."/>
            <person name="Martin R."/>
            <person name="Dickens N."/>
            <person name="Fasel N."/>
            <person name="Falquet L."/>
            <person name="Beverley S."/>
            <person name="Zangger H."/>
            <person name="Calderon-Copete S."/>
            <person name="Mottram J."/>
            <person name="Xenarios I."/>
        </authorList>
    </citation>
    <scope>NUCLEOTIDE SEQUENCE</scope>
    <source>
        <strain evidence="3">MHOM/BR/75/M4147/SSU:IR2SAT-LUC</strain>
    </source>
</reference>
<feature type="compositionally biased region" description="Low complexity" evidence="1">
    <location>
        <begin position="270"/>
        <end position="279"/>
    </location>
</feature>
<dbReference type="GO" id="GO:0008017">
    <property type="term" value="F:microtubule binding"/>
    <property type="evidence" value="ECO:0007669"/>
    <property type="project" value="TreeGrafter"/>
</dbReference>
<dbReference type="InterPro" id="IPR011989">
    <property type="entry name" value="ARM-like"/>
</dbReference>
<evidence type="ECO:0000259" key="2">
    <source>
        <dbReference type="SMART" id="SM01349"/>
    </source>
</evidence>
<dbReference type="SMART" id="SM01349">
    <property type="entry name" value="TOG"/>
    <property type="match status" value="1"/>
</dbReference>
<dbReference type="InterPro" id="IPR024395">
    <property type="entry name" value="CLASP_N_dom"/>
</dbReference>
<evidence type="ECO:0000313" key="3">
    <source>
        <dbReference type="EMBL" id="CCM18165.1"/>
    </source>
</evidence>
<accession>A0A1E1J5M6</accession>
<dbReference type="AlphaFoldDB" id="A0A1E1J5M6"/>
<sequence>MARTSSVALTDEEVLRRVQVLGDALAEEQRQTKVAIDLRKPLRDWHVQIRLLEEVARLLADDISDRLAFVGWMSLYMRNCLLHSMQSRRTRIAVAAVNVLESLVQHGANRAAVAVVCSWFLPCLVRLAANPSAVSVVSAAAMHALLSVAEKCMLTLESVSGLLCDCGASSAAVRRCSVEVLRSYLQAAKGTSIQLSINAYTKAIHRVISDRMRDADAGVRHAARRCFWALHILEPASTGALLRLLPAGLQRQLAAERADAMQELQAVVSSPVPPTSSLSAPRCGSSVHLHPRGTDATPASRTVTLKDDLQSAVASRARVLAVRATTPRKARHQLLRSAKQAVLHQEADAGRLPTPYLSPPRGRTVTMNTVSPRLYAVSHRSGGGTSLLTSMESTDWAVRRAAVLQGQRLCESGTLTSEDIAHLLEGLLSRLRDIHFRVVEGAQNCLLTLVARAPTATQNEFRSLLPFLVSALVRNTSHARPAVCVGARYLLDHIVRTHEPPQEVLKAVLRAADDVVSGGITMNQRYAELLHYLMTVRPSLFAEVSTMGIAVRGVLAHLHALEMPQSKANHRPGDRAAQTSWCSALGAVLLACPGSFRQIAERLAPSEQEEVRTALRKGFGLMDRHWEEQLSDIFEGGKRWLRCPFAEELMACRMTKWDVTGTGKLLSGADDRTIRDGDVSGVTSLRSSTLQNASTQLREFLSSNGACLLSAEAVSALPEDAGPVVPSQLAQPAIATRMPWTARASADASEGYGDVPSPVPQCALPAAERSRDAVACFLRQRPQCRGAEERRRALLSLAEALRADSATGERVAILHRLNCVPEEVVRLLMHWERELSDVEREMHHSVRWAILTTLQELLQWPAARSSVARQLTRVLGICRAGLDDPFVEVQLQATTCLDTLLTASKLPADLCLNAISSCVMRWLEGPMGDAATSGWLVLVHMIIRVVEQAQLTLAGEKDTNGIGSVGLPGEPGCPQSAALTAPVLHRVVATLKRCLTHCHVSVRLCAVLVLVGIRRLLGDTVTLPFLAPLSTVHMRLIDVYLGKGMEKCP</sequence>
<feature type="region of interest" description="Disordered" evidence="1">
    <location>
        <begin position="270"/>
        <end position="299"/>
    </location>
</feature>
<dbReference type="GO" id="GO:0000278">
    <property type="term" value="P:mitotic cell cycle"/>
    <property type="evidence" value="ECO:0007669"/>
    <property type="project" value="UniProtKB-ARBA"/>
</dbReference>